<dbReference type="InterPro" id="IPR000182">
    <property type="entry name" value="GNAT_dom"/>
</dbReference>
<name>A0A1Y1S0Q2_9SPIO</name>
<dbReference type="EMBL" id="MWQY01000004">
    <property type="protein sequence ID" value="ORC36870.1"/>
    <property type="molecule type" value="Genomic_DNA"/>
</dbReference>
<dbReference type="InterPro" id="IPR036890">
    <property type="entry name" value="HATPase_C_sf"/>
</dbReference>
<dbReference type="STRING" id="1963862.B4O97_04390"/>
<evidence type="ECO:0000259" key="1">
    <source>
        <dbReference type="PROSITE" id="PS50109"/>
    </source>
</evidence>
<evidence type="ECO:0000313" key="4">
    <source>
        <dbReference type="Proteomes" id="UP000192343"/>
    </source>
</evidence>
<dbReference type="PROSITE" id="PS51186">
    <property type="entry name" value="GNAT"/>
    <property type="match status" value="1"/>
</dbReference>
<gene>
    <name evidence="3" type="ORF">B4O97_04390</name>
</gene>
<evidence type="ECO:0000259" key="2">
    <source>
        <dbReference type="PROSITE" id="PS51186"/>
    </source>
</evidence>
<protein>
    <recommendedName>
        <fullName evidence="5">Histidine kinase</fullName>
    </recommendedName>
</protein>
<accession>A0A1Y1S0Q2</accession>
<feature type="domain" description="Histidine kinase" evidence="1">
    <location>
        <begin position="183"/>
        <end position="388"/>
    </location>
</feature>
<dbReference type="PANTHER" id="PTHR43065">
    <property type="entry name" value="SENSOR HISTIDINE KINASE"/>
    <property type="match status" value="1"/>
</dbReference>
<dbReference type="InterPro" id="IPR016181">
    <property type="entry name" value="Acyl_CoA_acyltransferase"/>
</dbReference>
<dbReference type="InterPro" id="IPR003594">
    <property type="entry name" value="HATPase_dom"/>
</dbReference>
<keyword evidence="4" id="KW-1185">Reference proteome</keyword>
<dbReference type="SUPFAM" id="SSF55729">
    <property type="entry name" value="Acyl-CoA N-acyltransferases (Nat)"/>
    <property type="match status" value="1"/>
</dbReference>
<dbReference type="Gene3D" id="3.40.630.30">
    <property type="match status" value="1"/>
</dbReference>
<dbReference type="Gene3D" id="3.30.565.10">
    <property type="entry name" value="Histidine kinase-like ATPase, C-terminal domain"/>
    <property type="match status" value="1"/>
</dbReference>
<proteinExistence type="predicted"/>
<comment type="caution">
    <text evidence="3">The sequence shown here is derived from an EMBL/GenBank/DDBJ whole genome shotgun (WGS) entry which is preliminary data.</text>
</comment>
<dbReference type="Proteomes" id="UP000192343">
    <property type="component" value="Unassembled WGS sequence"/>
</dbReference>
<dbReference type="InterPro" id="IPR005467">
    <property type="entry name" value="His_kinase_dom"/>
</dbReference>
<feature type="domain" description="N-acetyltransferase" evidence="2">
    <location>
        <begin position="20"/>
        <end position="170"/>
    </location>
</feature>
<dbReference type="GO" id="GO:0016747">
    <property type="term" value="F:acyltransferase activity, transferring groups other than amino-acyl groups"/>
    <property type="evidence" value="ECO:0007669"/>
    <property type="project" value="InterPro"/>
</dbReference>
<dbReference type="Pfam" id="PF00583">
    <property type="entry name" value="Acetyltransf_1"/>
    <property type="match status" value="1"/>
</dbReference>
<reference evidence="3 4" key="1">
    <citation type="submission" date="2017-03" db="EMBL/GenBank/DDBJ databases">
        <title>Draft Genome sequence of Marispirochaeta sp. strain JC444.</title>
        <authorList>
            <person name="Shivani Y."/>
            <person name="Subhash Y."/>
            <person name="Sasikala C."/>
            <person name="Ramana C."/>
        </authorList>
    </citation>
    <scope>NUCLEOTIDE SEQUENCE [LARGE SCALE GENOMIC DNA]</scope>
    <source>
        <strain evidence="3 4">JC444</strain>
    </source>
</reference>
<dbReference type="CDD" id="cd00075">
    <property type="entry name" value="HATPase"/>
    <property type="match status" value="1"/>
</dbReference>
<dbReference type="AlphaFoldDB" id="A0A1Y1S0Q2"/>
<evidence type="ECO:0008006" key="5">
    <source>
        <dbReference type="Google" id="ProtNLM"/>
    </source>
</evidence>
<dbReference type="Pfam" id="PF02518">
    <property type="entry name" value="HATPase_c"/>
    <property type="match status" value="1"/>
</dbReference>
<dbReference type="PROSITE" id="PS50109">
    <property type="entry name" value="HIS_KIN"/>
    <property type="match status" value="1"/>
</dbReference>
<dbReference type="CDD" id="cd04301">
    <property type="entry name" value="NAT_SF"/>
    <property type="match status" value="1"/>
</dbReference>
<evidence type="ECO:0000313" key="3">
    <source>
        <dbReference type="EMBL" id="ORC36870.1"/>
    </source>
</evidence>
<sequence length="668" mass="76862">MSFPAMGCRLNCMQDRGNYEAIQNMNPKIEERVIRNPLLNIDTFVIPSPFIHNPAVQKDYSHSYVWVEEGEILGYMLVYSDQAGEEFLIYKIVTSPFGRGRGIGTSFIEHLARNIPREASVYIYIWERQADTVEFFRNKGFEPDSSIAYRKLVYHRLVSCCGAILTKSAEGLNRSLAPEEISKTRHDARKVARLINSMVEALGTENSDTIVESINRESTTLINILNSFRDSMKIIHEVDLLELIFERIVPYVQGSTVRCELRLDLDTGAPTIQGYHVNIGRAMVNLVSNALDTIEESGRKGIIDIVMREKGDFLILTIADNGTGMPEELLVKDSRGYPRFVGRTTKGRKTGEGIGTQQIYAAFGPENIEVNSIMGQGTSWTIRFAKHTETVSTWFVRMNRRYNEFKDLWEVAMVGPRTPRREVVAYIWQVRKIEIFLFDLILRFSRYHNIRDIYRSILAYLQGVTREADLEREIAGYKSDTEKYNFWLLDISREIRRRMNILKDSVDMDSYWASLFRSYGQAYRNVIIFTADPETGNFLATDRKLAEHLDFVPYLGKPRDSLLRGEFLGDLNVEEKPIQFGVWSISSRSDALNKLRLIRQGARTFLRKGIHPEKRLSFYHTTYISGGFDIDINKSSTFGDFARLEDAELETFIIGREEEMSGYLMGRE</sequence>
<organism evidence="3 4">
    <name type="scientific">Marispirochaeta aestuarii</name>
    <dbReference type="NCBI Taxonomy" id="1963862"/>
    <lineage>
        <taxon>Bacteria</taxon>
        <taxon>Pseudomonadati</taxon>
        <taxon>Spirochaetota</taxon>
        <taxon>Spirochaetia</taxon>
        <taxon>Spirochaetales</taxon>
        <taxon>Spirochaetaceae</taxon>
        <taxon>Marispirochaeta</taxon>
    </lineage>
</organism>
<dbReference type="SUPFAM" id="SSF55874">
    <property type="entry name" value="ATPase domain of HSP90 chaperone/DNA topoisomerase II/histidine kinase"/>
    <property type="match status" value="1"/>
</dbReference>